<gene>
    <name evidence="1" type="ORF">AVR91_0233770</name>
</gene>
<accession>A0A1W2LKT7</accession>
<evidence type="ECO:0000313" key="1">
    <source>
        <dbReference type="EMBL" id="ONF63509.1"/>
    </source>
</evidence>
<name>A0A1W2LKT7_9PSEU</name>
<sequence length="66" mass="7057">MSPLALWLHDPPDLGDIPLTVVSGGLGGGMRARANASHVHRVTLSPDGRHVIAERSGHYVPKTEPR</sequence>
<reference evidence="1 2" key="1">
    <citation type="submission" date="2016-12" db="EMBL/GenBank/DDBJ databases">
        <title>Amycolatopsis keratiniphila subsp. keratiniphila genome sequencing and assembly.</title>
        <authorList>
            <person name="Mayilraj S."/>
            <person name="Kaur N."/>
        </authorList>
    </citation>
    <scope>NUCLEOTIDE SEQUENCE [LARGE SCALE GENOMIC DNA]</scope>
    <source>
        <strain evidence="1 2">DSM 44409</strain>
    </source>
</reference>
<dbReference type="EMBL" id="LQMT02000036">
    <property type="protein sequence ID" value="ONF63509.1"/>
    <property type="molecule type" value="Genomic_DNA"/>
</dbReference>
<dbReference type="RefSeq" id="WP_063276876.1">
    <property type="nucleotide sequence ID" value="NZ_LQMT02000036.1"/>
</dbReference>
<protein>
    <submittedName>
        <fullName evidence="1">Uncharacterized protein</fullName>
    </submittedName>
</protein>
<dbReference type="Proteomes" id="UP000076660">
    <property type="component" value="Unassembled WGS sequence"/>
</dbReference>
<comment type="caution">
    <text evidence="1">The sequence shown here is derived from an EMBL/GenBank/DDBJ whole genome shotgun (WGS) entry which is preliminary data.</text>
</comment>
<evidence type="ECO:0000313" key="2">
    <source>
        <dbReference type="Proteomes" id="UP000076660"/>
    </source>
</evidence>
<proteinExistence type="predicted"/>
<dbReference type="AlphaFoldDB" id="A0A1W2LKT7"/>
<organism evidence="1 2">
    <name type="scientific">Amycolatopsis keratiniphila subsp. keratiniphila</name>
    <dbReference type="NCBI Taxonomy" id="227715"/>
    <lineage>
        <taxon>Bacteria</taxon>
        <taxon>Bacillati</taxon>
        <taxon>Actinomycetota</taxon>
        <taxon>Actinomycetes</taxon>
        <taxon>Pseudonocardiales</taxon>
        <taxon>Pseudonocardiaceae</taxon>
        <taxon>Amycolatopsis</taxon>
        <taxon>Amycolatopsis japonica group</taxon>
    </lineage>
</organism>